<dbReference type="GeneID" id="28815479"/>
<dbReference type="Proteomes" id="UP000070700">
    <property type="component" value="Unassembled WGS sequence"/>
</dbReference>
<dbReference type="InParanoid" id="A0A194WY54"/>
<dbReference type="KEGG" id="psco:LY89DRAFT_196776"/>
<proteinExistence type="predicted"/>
<protein>
    <submittedName>
        <fullName evidence="1">Uncharacterized protein</fullName>
    </submittedName>
</protein>
<dbReference type="RefSeq" id="XP_018067261.1">
    <property type="nucleotide sequence ID" value="XM_018205753.1"/>
</dbReference>
<accession>A0A194WY54</accession>
<keyword evidence="2" id="KW-1185">Reference proteome</keyword>
<gene>
    <name evidence="1" type="ORF">LY89DRAFT_196776</name>
</gene>
<sequence length="102" mass="11151">MMAACLLAQIVSVSRGGRTMTRSILSSIFLGEKKRPTEDFLGRSTKLLPPKCLSFFIIVQIHVQFSSTLTPAEVGDAETVLKRARLASGYAAIHLPYASILR</sequence>
<reference evidence="1 2" key="1">
    <citation type="submission" date="2015-10" db="EMBL/GenBank/DDBJ databases">
        <title>Full genome of DAOMC 229536 Phialocephala scopiformis, a fungal endophyte of spruce producing the potent anti-insectan compound rugulosin.</title>
        <authorList>
            <consortium name="DOE Joint Genome Institute"/>
            <person name="Walker A.K."/>
            <person name="Frasz S.L."/>
            <person name="Seifert K.A."/>
            <person name="Miller J.D."/>
            <person name="Mondo S.J."/>
            <person name="Labutti K."/>
            <person name="Lipzen A."/>
            <person name="Dockter R."/>
            <person name="Kennedy M."/>
            <person name="Grigoriev I.V."/>
            <person name="Spatafora J.W."/>
        </authorList>
    </citation>
    <scope>NUCLEOTIDE SEQUENCE [LARGE SCALE GENOMIC DNA]</scope>
    <source>
        <strain evidence="1 2">CBS 120377</strain>
    </source>
</reference>
<organism evidence="1 2">
    <name type="scientific">Mollisia scopiformis</name>
    <name type="common">Conifer needle endophyte fungus</name>
    <name type="synonym">Phialocephala scopiformis</name>
    <dbReference type="NCBI Taxonomy" id="149040"/>
    <lineage>
        <taxon>Eukaryota</taxon>
        <taxon>Fungi</taxon>
        <taxon>Dikarya</taxon>
        <taxon>Ascomycota</taxon>
        <taxon>Pezizomycotina</taxon>
        <taxon>Leotiomycetes</taxon>
        <taxon>Helotiales</taxon>
        <taxon>Mollisiaceae</taxon>
        <taxon>Mollisia</taxon>
    </lineage>
</organism>
<dbReference type="AlphaFoldDB" id="A0A194WY54"/>
<evidence type="ECO:0000313" key="1">
    <source>
        <dbReference type="EMBL" id="KUJ12906.1"/>
    </source>
</evidence>
<dbReference type="EMBL" id="KQ947423">
    <property type="protein sequence ID" value="KUJ12906.1"/>
    <property type="molecule type" value="Genomic_DNA"/>
</dbReference>
<name>A0A194WY54_MOLSC</name>
<evidence type="ECO:0000313" key="2">
    <source>
        <dbReference type="Proteomes" id="UP000070700"/>
    </source>
</evidence>